<evidence type="ECO:0000256" key="2">
    <source>
        <dbReference type="ARBA" id="ARBA00022448"/>
    </source>
</evidence>
<evidence type="ECO:0000256" key="5">
    <source>
        <dbReference type="SAM" id="SignalP"/>
    </source>
</evidence>
<dbReference type="PRINTS" id="PR00337">
    <property type="entry name" value="LEUILEVALBP"/>
</dbReference>
<gene>
    <name evidence="7" type="ORF">BDZ31_000215</name>
</gene>
<dbReference type="PANTHER" id="PTHR30483">
    <property type="entry name" value="LEUCINE-SPECIFIC-BINDING PROTEIN"/>
    <property type="match status" value="1"/>
</dbReference>
<dbReference type="RefSeq" id="WP_183338143.1">
    <property type="nucleotide sequence ID" value="NZ_JACHNU010000001.1"/>
</dbReference>
<evidence type="ECO:0000256" key="1">
    <source>
        <dbReference type="ARBA" id="ARBA00010062"/>
    </source>
</evidence>
<organism evidence="7 8">
    <name type="scientific">Conexibacter arvalis</name>
    <dbReference type="NCBI Taxonomy" id="912552"/>
    <lineage>
        <taxon>Bacteria</taxon>
        <taxon>Bacillati</taxon>
        <taxon>Actinomycetota</taxon>
        <taxon>Thermoleophilia</taxon>
        <taxon>Solirubrobacterales</taxon>
        <taxon>Conexibacteraceae</taxon>
        <taxon>Conexibacter</taxon>
    </lineage>
</organism>
<evidence type="ECO:0000313" key="7">
    <source>
        <dbReference type="EMBL" id="MBB4660642.1"/>
    </source>
</evidence>
<dbReference type="InterPro" id="IPR028082">
    <property type="entry name" value="Peripla_BP_I"/>
</dbReference>
<keyword evidence="8" id="KW-1185">Reference proteome</keyword>
<keyword evidence="2" id="KW-0813">Transport</keyword>
<proteinExistence type="inferred from homology"/>
<accession>A0A840I7Z8</accession>
<dbReference type="SUPFAM" id="SSF53822">
    <property type="entry name" value="Periplasmic binding protein-like I"/>
    <property type="match status" value="1"/>
</dbReference>
<evidence type="ECO:0000256" key="3">
    <source>
        <dbReference type="ARBA" id="ARBA00022729"/>
    </source>
</evidence>
<feature type="signal peptide" evidence="5">
    <location>
        <begin position="1"/>
        <end position="22"/>
    </location>
</feature>
<dbReference type="PANTHER" id="PTHR30483:SF6">
    <property type="entry name" value="PERIPLASMIC BINDING PROTEIN OF ABC TRANSPORTER FOR NATURAL AMINO ACIDS"/>
    <property type="match status" value="1"/>
</dbReference>
<dbReference type="GO" id="GO:0006865">
    <property type="term" value="P:amino acid transport"/>
    <property type="evidence" value="ECO:0007669"/>
    <property type="project" value="UniProtKB-KW"/>
</dbReference>
<evidence type="ECO:0000256" key="4">
    <source>
        <dbReference type="ARBA" id="ARBA00022970"/>
    </source>
</evidence>
<comment type="caution">
    <text evidence="7">The sequence shown here is derived from an EMBL/GenBank/DDBJ whole genome shotgun (WGS) entry which is preliminary data.</text>
</comment>
<protein>
    <submittedName>
        <fullName evidence="7">Branched-chain amino acid transport system substrate-binding protein</fullName>
    </submittedName>
</protein>
<evidence type="ECO:0000259" key="6">
    <source>
        <dbReference type="Pfam" id="PF13458"/>
    </source>
</evidence>
<dbReference type="InterPro" id="IPR051010">
    <property type="entry name" value="BCAA_transport"/>
</dbReference>
<keyword evidence="3 5" id="KW-0732">Signal</keyword>
<name>A0A840I7Z8_9ACTN</name>
<sequence length="401" mass="41817">MRRVQTRIALALAALAAALLLAACGSSDDGDGATTAGSGSGGGTFKVGYLGPIAGPLAYLTEGDLAGLRTYLDGVNADGGANGRKIELVVLDDQAKPDTAATQYRQLVRDGVGVVAGMPISTTGEALVRDTDRNEVALLGYGLVTETLMASPYSFTTGWTPEQYVQAVAEFVESRELGDGAKLAFVGSETPASREAARLIAEHGKESGAWSVVGEAFLPATLTDVNPSLAPIARQRPDAIVQWTPSLPIIAAAYRAQGMTDVPILAPYYTDEVQGAALRLPNYYYPQLFVSPASNDPGVRSIALAAARAGAGGAQDKPYFGFGYAAGALIAAALERCEGDCDGAAFAAALRETDTEVRGFSHGQFGFAGGSRVAFTSARWMHFDPRGGYATRPVTDWFDVD</sequence>
<evidence type="ECO:0000313" key="8">
    <source>
        <dbReference type="Proteomes" id="UP000585272"/>
    </source>
</evidence>
<dbReference type="PROSITE" id="PS51257">
    <property type="entry name" value="PROKAR_LIPOPROTEIN"/>
    <property type="match status" value="1"/>
</dbReference>
<dbReference type="InterPro" id="IPR028081">
    <property type="entry name" value="Leu-bd"/>
</dbReference>
<dbReference type="AlphaFoldDB" id="A0A840I7Z8"/>
<keyword evidence="4" id="KW-0029">Amino-acid transport</keyword>
<feature type="domain" description="Leucine-binding protein" evidence="6">
    <location>
        <begin position="45"/>
        <end position="360"/>
    </location>
</feature>
<dbReference type="Gene3D" id="3.40.50.2300">
    <property type="match status" value="2"/>
</dbReference>
<dbReference type="Proteomes" id="UP000585272">
    <property type="component" value="Unassembled WGS sequence"/>
</dbReference>
<reference evidence="7 8" key="1">
    <citation type="submission" date="2020-08" db="EMBL/GenBank/DDBJ databases">
        <title>Genomic Encyclopedia of Archaeal and Bacterial Type Strains, Phase II (KMG-II): from individual species to whole genera.</title>
        <authorList>
            <person name="Goeker M."/>
        </authorList>
    </citation>
    <scope>NUCLEOTIDE SEQUENCE [LARGE SCALE GENOMIC DNA]</scope>
    <source>
        <strain evidence="7 8">DSM 23288</strain>
    </source>
</reference>
<dbReference type="Pfam" id="PF13458">
    <property type="entry name" value="Peripla_BP_6"/>
    <property type="match status" value="1"/>
</dbReference>
<feature type="chain" id="PRO_5038875393" evidence="5">
    <location>
        <begin position="23"/>
        <end position="401"/>
    </location>
</feature>
<dbReference type="CDD" id="cd06268">
    <property type="entry name" value="PBP1_ABC_transporter_LIVBP-like"/>
    <property type="match status" value="1"/>
</dbReference>
<dbReference type="InterPro" id="IPR000709">
    <property type="entry name" value="Leu_Ile_Val-bd"/>
</dbReference>
<comment type="similarity">
    <text evidence="1">Belongs to the leucine-binding protein family.</text>
</comment>
<dbReference type="EMBL" id="JACHNU010000001">
    <property type="protein sequence ID" value="MBB4660642.1"/>
    <property type="molecule type" value="Genomic_DNA"/>
</dbReference>